<evidence type="ECO:0000313" key="1">
    <source>
        <dbReference type="EMBL" id="GAA0947780.1"/>
    </source>
</evidence>
<accession>A0ABN1QWG8</accession>
<comment type="caution">
    <text evidence="1">The sequence shown here is derived from an EMBL/GenBank/DDBJ whole genome shotgun (WGS) entry which is preliminary data.</text>
</comment>
<reference evidence="1 2" key="1">
    <citation type="journal article" date="2019" name="Int. J. Syst. Evol. Microbiol.">
        <title>The Global Catalogue of Microorganisms (GCM) 10K type strain sequencing project: providing services to taxonomists for standard genome sequencing and annotation.</title>
        <authorList>
            <consortium name="The Broad Institute Genomics Platform"/>
            <consortium name="The Broad Institute Genome Sequencing Center for Infectious Disease"/>
            <person name="Wu L."/>
            <person name="Ma J."/>
        </authorList>
    </citation>
    <scope>NUCLEOTIDE SEQUENCE [LARGE SCALE GENOMIC DNA]</scope>
    <source>
        <strain evidence="1 2">JCM 11136</strain>
    </source>
</reference>
<gene>
    <name evidence="1" type="ORF">GCM10009560_64590</name>
</gene>
<proteinExistence type="predicted"/>
<evidence type="ECO:0000313" key="2">
    <source>
        <dbReference type="Proteomes" id="UP001501578"/>
    </source>
</evidence>
<protein>
    <submittedName>
        <fullName evidence="1">Uncharacterized protein</fullName>
    </submittedName>
</protein>
<name>A0ABN1QWG8_9ACTN</name>
<dbReference type="RefSeq" id="WP_343953957.1">
    <property type="nucleotide sequence ID" value="NZ_BAAAHQ010000041.1"/>
</dbReference>
<organism evidence="1 2">
    <name type="scientific">Nonomuraea longicatena</name>
    <dbReference type="NCBI Taxonomy" id="83682"/>
    <lineage>
        <taxon>Bacteria</taxon>
        <taxon>Bacillati</taxon>
        <taxon>Actinomycetota</taxon>
        <taxon>Actinomycetes</taxon>
        <taxon>Streptosporangiales</taxon>
        <taxon>Streptosporangiaceae</taxon>
        <taxon>Nonomuraea</taxon>
    </lineage>
</organism>
<dbReference type="Proteomes" id="UP001501578">
    <property type="component" value="Unassembled WGS sequence"/>
</dbReference>
<dbReference type="EMBL" id="BAAAHQ010000041">
    <property type="protein sequence ID" value="GAA0947780.1"/>
    <property type="molecule type" value="Genomic_DNA"/>
</dbReference>
<keyword evidence="2" id="KW-1185">Reference proteome</keyword>
<sequence length="216" mass="23161">MGWMAKRRLRTGPTAALPANPDPAELLRIIRLSDPDAKADGADILAADVRVHAAVKVEPDLVGGEMEEVWALRVAAEGPLPFDFYDRFLAEGVAVRLDGLALCRGQVSDPSDEERGAAVILPERPSEERLAEVLGIEPDESGAFEGEDLRAAVVALKTRPPAAQELLPFATDLTAVELRGDDLEHVGTVALALADALQGVVVDRWCFRIDTPGDLL</sequence>